<comment type="caution">
    <text evidence="1">The sequence shown here is derived from an EMBL/GenBank/DDBJ whole genome shotgun (WGS) entry which is preliminary data.</text>
</comment>
<name>A0A0M0JBK6_9EUKA</name>
<evidence type="ECO:0000313" key="2">
    <source>
        <dbReference type="Proteomes" id="UP000037460"/>
    </source>
</evidence>
<evidence type="ECO:0000313" key="1">
    <source>
        <dbReference type="EMBL" id="KOO23608.1"/>
    </source>
</evidence>
<reference evidence="2" key="1">
    <citation type="journal article" date="2015" name="PLoS Genet.">
        <title>Genome Sequence and Transcriptome Analyses of Chrysochromulina tobin: Metabolic Tools for Enhanced Algal Fitness in the Prominent Order Prymnesiales (Haptophyceae).</title>
        <authorList>
            <person name="Hovde B.T."/>
            <person name="Deodato C.R."/>
            <person name="Hunsperger H.M."/>
            <person name="Ryken S.A."/>
            <person name="Yost W."/>
            <person name="Jha R.K."/>
            <person name="Patterson J."/>
            <person name="Monnat R.J. Jr."/>
            <person name="Barlow S.B."/>
            <person name="Starkenburg S.R."/>
            <person name="Cattolico R.A."/>
        </authorList>
    </citation>
    <scope>NUCLEOTIDE SEQUENCE</scope>
    <source>
        <strain evidence="2">CCMP291</strain>
    </source>
</reference>
<proteinExistence type="predicted"/>
<protein>
    <submittedName>
        <fullName evidence="1">Uncharacterized protein</fullName>
    </submittedName>
</protein>
<gene>
    <name evidence="1" type="ORF">Ctob_001570</name>
</gene>
<dbReference type="OrthoDB" id="10262585at2759"/>
<organism evidence="1 2">
    <name type="scientific">Chrysochromulina tobinii</name>
    <dbReference type="NCBI Taxonomy" id="1460289"/>
    <lineage>
        <taxon>Eukaryota</taxon>
        <taxon>Haptista</taxon>
        <taxon>Haptophyta</taxon>
        <taxon>Prymnesiophyceae</taxon>
        <taxon>Prymnesiales</taxon>
        <taxon>Chrysochromulinaceae</taxon>
        <taxon>Chrysochromulina</taxon>
    </lineage>
</organism>
<keyword evidence="2" id="KW-1185">Reference proteome</keyword>
<dbReference type="Proteomes" id="UP000037460">
    <property type="component" value="Unassembled WGS sequence"/>
</dbReference>
<dbReference type="AlphaFoldDB" id="A0A0M0JBK6"/>
<sequence length="234" mass="25889">MAEDEKGGWVNPLTFEQLWLPQGLAMPKSRAALGAVLKNGVPRFLFPTTATTVGSDGGRRLWYNRGVNSLPLAKTWLTFGDIPINDLRLSAYTQLLPKTFGSKEAEVGSDEAVDLAIRRSVWKPVLPLISVADAFNTILEVMASAPDALGEGFCYLIVPLSEEIALPEEAIQPGNRLRLFLSDVDATEGKPLNLDDREGWKWTHAECDLSMFETESGRESDFMPEVYKPLFLSE</sequence>
<accession>A0A0M0JBK6</accession>
<dbReference type="EMBL" id="JWZX01003175">
    <property type="protein sequence ID" value="KOO23608.1"/>
    <property type="molecule type" value="Genomic_DNA"/>
</dbReference>